<dbReference type="PANTHER" id="PTHR45784">
    <property type="entry name" value="C-TYPE LECTIN DOMAIN FAMILY 20 MEMBER A-RELATED"/>
    <property type="match status" value="1"/>
</dbReference>
<reference evidence="3" key="2">
    <citation type="submission" date="2025-09" db="UniProtKB">
        <authorList>
            <consortium name="Ensembl"/>
        </authorList>
    </citation>
    <scope>IDENTIFICATION</scope>
</reference>
<dbReference type="SUPFAM" id="SSF56436">
    <property type="entry name" value="C-type lectin-like"/>
    <property type="match status" value="1"/>
</dbReference>
<dbReference type="InterPro" id="IPR001304">
    <property type="entry name" value="C-type_lectin-like"/>
</dbReference>
<name>A0A3B3ZIE7_9GOBI</name>
<reference evidence="3" key="1">
    <citation type="submission" date="2025-08" db="UniProtKB">
        <authorList>
            <consortium name="Ensembl"/>
        </authorList>
    </citation>
    <scope>IDENTIFICATION</scope>
</reference>
<evidence type="ECO:0000259" key="2">
    <source>
        <dbReference type="PROSITE" id="PS50041"/>
    </source>
</evidence>
<dbReference type="PANTHER" id="PTHR45784:SF3">
    <property type="entry name" value="C-TYPE LECTIN DOMAIN FAMILY 4 MEMBER K-LIKE-RELATED"/>
    <property type="match status" value="1"/>
</dbReference>
<evidence type="ECO:0000313" key="4">
    <source>
        <dbReference type="Proteomes" id="UP000261520"/>
    </source>
</evidence>
<keyword evidence="1" id="KW-1133">Transmembrane helix</keyword>
<dbReference type="InterPro" id="IPR016187">
    <property type="entry name" value="CTDL_fold"/>
</dbReference>
<dbReference type="Pfam" id="PF00059">
    <property type="entry name" value="Lectin_C"/>
    <property type="match status" value="1"/>
</dbReference>
<evidence type="ECO:0000256" key="1">
    <source>
        <dbReference type="SAM" id="Phobius"/>
    </source>
</evidence>
<dbReference type="Proteomes" id="UP000261520">
    <property type="component" value="Unplaced"/>
</dbReference>
<dbReference type="AlphaFoldDB" id="A0A3B3ZIE7"/>
<accession>A0A3B3ZIE7</accession>
<keyword evidence="1" id="KW-0472">Membrane</keyword>
<dbReference type="Gene3D" id="3.10.100.10">
    <property type="entry name" value="Mannose-Binding Protein A, subunit A"/>
    <property type="match status" value="1"/>
</dbReference>
<sequence length="145" mass="16844">EGSFLSMVLFFTSIITSSLLFVVVENGVESYFLDTSLRTWREAQSFCRGTFTDLVSVKTQDQLQDLIDFLQGSGAWIGLFRDEWIWSDQTKGMFRIWEPWNPDNYAGVSQDCGTLRLKYVGWDTLECDSSCHFNFLCRFYFSSEL</sequence>
<proteinExistence type="predicted"/>
<evidence type="ECO:0000313" key="3">
    <source>
        <dbReference type="Ensembl" id="ENSPMGP00000004181.1"/>
    </source>
</evidence>
<keyword evidence="4" id="KW-1185">Reference proteome</keyword>
<feature type="domain" description="C-type lectin" evidence="2">
    <location>
        <begin position="26"/>
        <end position="128"/>
    </location>
</feature>
<dbReference type="SMART" id="SM00034">
    <property type="entry name" value="CLECT"/>
    <property type="match status" value="1"/>
</dbReference>
<keyword evidence="1" id="KW-0812">Transmembrane</keyword>
<organism evidence="3 4">
    <name type="scientific">Periophthalmus magnuspinnatus</name>
    <dbReference type="NCBI Taxonomy" id="409849"/>
    <lineage>
        <taxon>Eukaryota</taxon>
        <taxon>Metazoa</taxon>
        <taxon>Chordata</taxon>
        <taxon>Craniata</taxon>
        <taxon>Vertebrata</taxon>
        <taxon>Euteleostomi</taxon>
        <taxon>Actinopterygii</taxon>
        <taxon>Neopterygii</taxon>
        <taxon>Teleostei</taxon>
        <taxon>Neoteleostei</taxon>
        <taxon>Acanthomorphata</taxon>
        <taxon>Gobiaria</taxon>
        <taxon>Gobiiformes</taxon>
        <taxon>Gobioidei</taxon>
        <taxon>Gobiidae</taxon>
        <taxon>Oxudercinae</taxon>
        <taxon>Periophthalmus</taxon>
    </lineage>
</organism>
<dbReference type="Ensembl" id="ENSPMGT00000004442.1">
    <property type="protein sequence ID" value="ENSPMGP00000004181.1"/>
    <property type="gene ID" value="ENSPMGG00000003579.1"/>
</dbReference>
<dbReference type="PROSITE" id="PS50041">
    <property type="entry name" value="C_TYPE_LECTIN_2"/>
    <property type="match status" value="1"/>
</dbReference>
<dbReference type="InterPro" id="IPR016186">
    <property type="entry name" value="C-type_lectin-like/link_sf"/>
</dbReference>
<protein>
    <recommendedName>
        <fullName evidence="2">C-type lectin domain-containing protein</fullName>
    </recommendedName>
</protein>
<feature type="transmembrane region" description="Helical" evidence="1">
    <location>
        <begin position="6"/>
        <end position="24"/>
    </location>
</feature>
<dbReference type="STRING" id="409849.ENSPMGP00000004181"/>